<protein>
    <submittedName>
        <fullName evidence="1">Uncharacterized protein</fullName>
    </submittedName>
</protein>
<dbReference type="EMBL" id="BK015770">
    <property type="protein sequence ID" value="DAE24197.1"/>
    <property type="molecule type" value="Genomic_DNA"/>
</dbReference>
<proteinExistence type="predicted"/>
<reference evidence="1" key="1">
    <citation type="journal article" date="2021" name="Proc. Natl. Acad. Sci. U.S.A.">
        <title>A Catalog of Tens of Thousands of Viruses from Human Metagenomes Reveals Hidden Associations with Chronic Diseases.</title>
        <authorList>
            <person name="Tisza M.J."/>
            <person name="Buck C.B."/>
        </authorList>
    </citation>
    <scope>NUCLEOTIDE SEQUENCE</scope>
    <source>
        <strain evidence="1">CtNZz8</strain>
    </source>
</reference>
<organism evidence="1">
    <name type="scientific">Caudovirales sp. ctNZz8</name>
    <dbReference type="NCBI Taxonomy" id="2826772"/>
    <lineage>
        <taxon>Viruses</taxon>
        <taxon>Duplodnaviria</taxon>
        <taxon>Heunggongvirae</taxon>
        <taxon>Uroviricota</taxon>
        <taxon>Caudoviricetes</taxon>
    </lineage>
</organism>
<accession>A0A8S5QZN4</accession>
<evidence type="ECO:0000313" key="1">
    <source>
        <dbReference type="EMBL" id="DAE24197.1"/>
    </source>
</evidence>
<name>A0A8S5QZN4_9CAUD</name>
<sequence>MCLEEKFNTEKKKSSKFLKKLVANQKVLCYAYDRFKEIELKDKRKEAKKDGV</sequence>